<dbReference type="AlphaFoldDB" id="A0A1N7IQ51"/>
<dbReference type="RefSeq" id="WP_076508439.1">
    <property type="nucleotide sequence ID" value="NZ_FTNY01000004.1"/>
</dbReference>
<dbReference type="OrthoDB" id="1440774at2"/>
<protein>
    <submittedName>
        <fullName evidence="2">GLPGLI family protein</fullName>
    </submittedName>
</protein>
<dbReference type="Proteomes" id="UP000186373">
    <property type="component" value="Unassembled WGS sequence"/>
</dbReference>
<reference evidence="3" key="1">
    <citation type="submission" date="2017-01" db="EMBL/GenBank/DDBJ databases">
        <authorList>
            <person name="Varghese N."/>
            <person name="Submissions S."/>
        </authorList>
    </citation>
    <scope>NUCLEOTIDE SEQUENCE [LARGE SCALE GENOMIC DNA]</scope>
    <source>
        <strain evidence="3">DSM 17126</strain>
    </source>
</reference>
<name>A0A1N7IQ51_9FLAO</name>
<keyword evidence="3" id="KW-1185">Reference proteome</keyword>
<dbReference type="NCBIfam" id="TIGR01200">
    <property type="entry name" value="GLPGLI"/>
    <property type="match status" value="1"/>
</dbReference>
<evidence type="ECO:0000256" key="1">
    <source>
        <dbReference type="SAM" id="SignalP"/>
    </source>
</evidence>
<keyword evidence="1" id="KW-0732">Signal</keyword>
<accession>A0A1N7IQ51</accession>
<dbReference type="InterPro" id="IPR005901">
    <property type="entry name" value="GLPGLI"/>
</dbReference>
<organism evidence="2 3">
    <name type="scientific">Chryseobacterium shigense</name>
    <dbReference type="NCBI Taxonomy" id="297244"/>
    <lineage>
        <taxon>Bacteria</taxon>
        <taxon>Pseudomonadati</taxon>
        <taxon>Bacteroidota</taxon>
        <taxon>Flavobacteriia</taxon>
        <taxon>Flavobacteriales</taxon>
        <taxon>Weeksellaceae</taxon>
        <taxon>Chryseobacterium group</taxon>
        <taxon>Chryseobacterium</taxon>
    </lineage>
</organism>
<feature type="signal peptide" evidence="1">
    <location>
        <begin position="1"/>
        <end position="19"/>
    </location>
</feature>
<evidence type="ECO:0000313" key="2">
    <source>
        <dbReference type="EMBL" id="SIS39136.1"/>
    </source>
</evidence>
<dbReference type="Pfam" id="PF22252">
    <property type="entry name" value="PNGase_F-II_N"/>
    <property type="match status" value="1"/>
</dbReference>
<feature type="chain" id="PRO_5012749269" evidence="1">
    <location>
        <begin position="20"/>
        <end position="279"/>
    </location>
</feature>
<evidence type="ECO:0000313" key="3">
    <source>
        <dbReference type="Proteomes" id="UP000186373"/>
    </source>
</evidence>
<proteinExistence type="predicted"/>
<dbReference type="EMBL" id="FTNY01000004">
    <property type="protein sequence ID" value="SIS39136.1"/>
    <property type="molecule type" value="Genomic_DNA"/>
</dbReference>
<sequence length="279" mass="32580">MKIYSLIFCLLFALFNAQGRISLTGNSTIKAFPYSSHVLSNSNKNIYYQLSYVRDTKNPKNKRETICTLQLSEKFSRFSDHNGMKTDSLEEKYSHQNEINAKEFSNLQSFPVKWFNVLVKDISQQKVYVQDVAKDIYQYEEKQPEFLWTLEKENKKILGYVCQKATTQYRGRKYTAWHAKEIPINSGPYIFQGLPGLIMEIEDSKGDYHFTAIAIDKKSKEIYLRNEKHIINVSREQFRKVQKNFHENPGFFFGGSYDANGNSIVDKGRPIPYNPIELE</sequence>
<gene>
    <name evidence="2" type="ORF">SAMN05421639_104365</name>
</gene>